<feature type="compositionally biased region" description="Basic and acidic residues" evidence="1">
    <location>
        <begin position="244"/>
        <end position="259"/>
    </location>
</feature>
<feature type="compositionally biased region" description="Polar residues" evidence="1">
    <location>
        <begin position="13"/>
        <end position="47"/>
    </location>
</feature>
<evidence type="ECO:0000313" key="2">
    <source>
        <dbReference type="EMBL" id="CAE0682991.1"/>
    </source>
</evidence>
<dbReference type="EMBL" id="HBIV01050430">
    <property type="protein sequence ID" value="CAE0682991.1"/>
    <property type="molecule type" value="Transcribed_RNA"/>
</dbReference>
<reference evidence="2" key="1">
    <citation type="submission" date="2021-01" db="EMBL/GenBank/DDBJ databases">
        <authorList>
            <person name="Corre E."/>
            <person name="Pelletier E."/>
            <person name="Niang G."/>
            <person name="Scheremetjew M."/>
            <person name="Finn R."/>
            <person name="Kale V."/>
            <person name="Holt S."/>
            <person name="Cochrane G."/>
            <person name="Meng A."/>
            <person name="Brown T."/>
            <person name="Cohen L."/>
        </authorList>
    </citation>
    <scope>NUCLEOTIDE SEQUENCE</scope>
    <source>
        <strain evidence="2">CCCM811</strain>
    </source>
</reference>
<feature type="region of interest" description="Disordered" evidence="1">
    <location>
        <begin position="347"/>
        <end position="441"/>
    </location>
</feature>
<feature type="region of interest" description="Disordered" evidence="1">
    <location>
        <begin position="216"/>
        <end position="259"/>
    </location>
</feature>
<feature type="compositionally biased region" description="Low complexity" evidence="1">
    <location>
        <begin position="366"/>
        <end position="376"/>
    </location>
</feature>
<feature type="region of interest" description="Disordered" evidence="1">
    <location>
        <begin position="84"/>
        <end position="105"/>
    </location>
</feature>
<evidence type="ECO:0000256" key="1">
    <source>
        <dbReference type="SAM" id="MobiDB-lite"/>
    </source>
</evidence>
<feature type="compositionally biased region" description="Polar residues" evidence="1">
    <location>
        <begin position="351"/>
        <end position="364"/>
    </location>
</feature>
<feature type="region of interest" description="Disordered" evidence="1">
    <location>
        <begin position="1"/>
        <end position="69"/>
    </location>
</feature>
<gene>
    <name evidence="2" type="ORF">LGLO00237_LOCUS34779</name>
</gene>
<name>A0A7S3ZHA0_9EUKA</name>
<organism evidence="2">
    <name type="scientific">Lotharella globosa</name>
    <dbReference type="NCBI Taxonomy" id="91324"/>
    <lineage>
        <taxon>Eukaryota</taxon>
        <taxon>Sar</taxon>
        <taxon>Rhizaria</taxon>
        <taxon>Cercozoa</taxon>
        <taxon>Chlorarachniophyceae</taxon>
        <taxon>Lotharella</taxon>
    </lineage>
</organism>
<accession>A0A7S3ZHA0</accession>
<protein>
    <submittedName>
        <fullName evidence="2">Uncharacterized protein</fullName>
    </submittedName>
</protein>
<proteinExistence type="predicted"/>
<feature type="compositionally biased region" description="Polar residues" evidence="1">
    <location>
        <begin position="59"/>
        <end position="69"/>
    </location>
</feature>
<dbReference type="AlphaFoldDB" id="A0A7S3ZHA0"/>
<feature type="compositionally biased region" description="Polar residues" evidence="1">
    <location>
        <begin position="230"/>
        <end position="242"/>
    </location>
</feature>
<sequence>MFDGPRRSRGHSRQPSSISYVSQANNINNLASPVSAPRSPQNHTPNRSPIMRRGHNRDMSNQTALPGNYMSEVNNARLSLIKELPEEKEDDDNRKNSGDDDGPMDPIQVIARLEREEKLTSALKMALRSRNPRMLAVHIGEAEDLGITSQAVAESKRLLPSLELEFACLSELRDAMRVKDPQALKTALDQAKELGLSGKTIDNARKLYIEIAPPLSASETSSPEGKVLAQPQSGSRASSQEGKVSAHQDNIKEQLSEGVESRDIDKLERALQIADKVKLRYAGIPDARELLKRLKFESSISLDLKKATVTRNLSLLSEVCERAHQADFSNDEVLKAEALLRDLEHRDKNIDSATDQASPRQKNSIAEASSSPQAEQQQHEHKKQLSESQSQISPTKERTPPRFGNSSSMPATAEEAMRVLENSGMGMSDADNADGKSGQSS</sequence>